<dbReference type="STRING" id="105984.A0A427Y111"/>
<evidence type="ECO:0000256" key="2">
    <source>
        <dbReference type="ARBA" id="ARBA00004872"/>
    </source>
</evidence>
<dbReference type="PROSITE" id="PS00737">
    <property type="entry name" value="THIOLASE_2"/>
    <property type="match status" value="1"/>
</dbReference>
<dbReference type="GO" id="GO:0010124">
    <property type="term" value="P:phenylacetate catabolic process"/>
    <property type="evidence" value="ECO:0007669"/>
    <property type="project" value="TreeGrafter"/>
</dbReference>
<protein>
    <submittedName>
        <fullName evidence="15">3-ketoacyl-CoA thiolase with broad chain length specificity</fullName>
    </submittedName>
</protein>
<evidence type="ECO:0000313" key="16">
    <source>
        <dbReference type="Proteomes" id="UP000279236"/>
    </source>
</evidence>
<dbReference type="EMBL" id="RSCE01000003">
    <property type="protein sequence ID" value="RSH84720.1"/>
    <property type="molecule type" value="Genomic_DNA"/>
</dbReference>
<keyword evidence="9 12" id="KW-0012">Acyltransferase</keyword>
<comment type="catalytic activity">
    <reaction evidence="10">
        <text>an acyl-CoA + acetyl-CoA = a 3-oxoacyl-CoA + CoA</text>
        <dbReference type="Rhea" id="RHEA:21564"/>
        <dbReference type="ChEBI" id="CHEBI:57287"/>
        <dbReference type="ChEBI" id="CHEBI:57288"/>
        <dbReference type="ChEBI" id="CHEBI:58342"/>
        <dbReference type="ChEBI" id="CHEBI:90726"/>
        <dbReference type="EC" id="2.3.1.16"/>
    </reaction>
</comment>
<evidence type="ECO:0000256" key="5">
    <source>
        <dbReference type="ARBA" id="ARBA00022832"/>
    </source>
</evidence>
<dbReference type="Pfam" id="PF02803">
    <property type="entry name" value="Thiolase_C"/>
    <property type="match status" value="1"/>
</dbReference>
<keyword evidence="4 12" id="KW-0808">Transferase</keyword>
<evidence type="ECO:0000313" key="15">
    <source>
        <dbReference type="EMBL" id="RSH84720.1"/>
    </source>
</evidence>
<organism evidence="15 16">
    <name type="scientific">Apiotrichum porosum</name>
    <dbReference type="NCBI Taxonomy" id="105984"/>
    <lineage>
        <taxon>Eukaryota</taxon>
        <taxon>Fungi</taxon>
        <taxon>Dikarya</taxon>
        <taxon>Basidiomycota</taxon>
        <taxon>Agaricomycotina</taxon>
        <taxon>Tremellomycetes</taxon>
        <taxon>Trichosporonales</taxon>
        <taxon>Trichosporonaceae</taxon>
        <taxon>Apiotrichum</taxon>
    </lineage>
</organism>
<comment type="similarity">
    <text evidence="3 12">Belongs to the thiolase-like superfamily. Thiolase family.</text>
</comment>
<dbReference type="PIRSF" id="PIRSF000429">
    <property type="entry name" value="Ac-CoA_Ac_transf"/>
    <property type="match status" value="1"/>
</dbReference>
<dbReference type="GO" id="GO:0006635">
    <property type="term" value="P:fatty acid beta-oxidation"/>
    <property type="evidence" value="ECO:0007669"/>
    <property type="project" value="TreeGrafter"/>
</dbReference>
<dbReference type="CDD" id="cd00751">
    <property type="entry name" value="thiolase"/>
    <property type="match status" value="1"/>
</dbReference>
<evidence type="ECO:0000256" key="11">
    <source>
        <dbReference type="PIRSR" id="PIRSR000429-1"/>
    </source>
</evidence>
<feature type="domain" description="Thiolase C-terminal" evidence="14">
    <location>
        <begin position="291"/>
        <end position="404"/>
    </location>
</feature>
<keyword evidence="16" id="KW-1185">Reference proteome</keyword>
<dbReference type="SUPFAM" id="SSF53901">
    <property type="entry name" value="Thiolase-like"/>
    <property type="match status" value="2"/>
</dbReference>
<dbReference type="PANTHER" id="PTHR43853:SF8">
    <property type="entry name" value="3-KETOACYL-COA THIOLASE, PEROXISOMAL"/>
    <property type="match status" value="1"/>
</dbReference>
<evidence type="ECO:0000259" key="14">
    <source>
        <dbReference type="Pfam" id="PF02803"/>
    </source>
</evidence>
<dbReference type="PROSITE" id="PS00098">
    <property type="entry name" value="THIOLASE_1"/>
    <property type="match status" value="1"/>
</dbReference>
<proteinExistence type="inferred from homology"/>
<dbReference type="InterPro" id="IPR020617">
    <property type="entry name" value="Thiolase_C"/>
</dbReference>
<dbReference type="Pfam" id="PF00108">
    <property type="entry name" value="Thiolase_N"/>
    <property type="match status" value="1"/>
</dbReference>
<evidence type="ECO:0000256" key="4">
    <source>
        <dbReference type="ARBA" id="ARBA00022679"/>
    </source>
</evidence>
<name>A0A427Y111_9TREE</name>
<dbReference type="PANTHER" id="PTHR43853">
    <property type="entry name" value="3-KETOACYL-COA THIOLASE, PEROXISOMAL"/>
    <property type="match status" value="1"/>
</dbReference>
<evidence type="ECO:0000256" key="8">
    <source>
        <dbReference type="ARBA" id="ARBA00023140"/>
    </source>
</evidence>
<dbReference type="InterPro" id="IPR020615">
    <property type="entry name" value="Thiolase_acyl_enz_int_AS"/>
</dbReference>
<dbReference type="InterPro" id="IPR016039">
    <property type="entry name" value="Thiolase-like"/>
</dbReference>
<dbReference type="OrthoDB" id="5404651at2759"/>
<evidence type="ECO:0000256" key="7">
    <source>
        <dbReference type="ARBA" id="ARBA00023098"/>
    </source>
</evidence>
<gene>
    <name evidence="15" type="primary">POT1_1</name>
    <name evidence="15" type="ORF">EHS24_006244</name>
</gene>
<evidence type="ECO:0000256" key="3">
    <source>
        <dbReference type="ARBA" id="ARBA00010982"/>
    </source>
</evidence>
<comment type="subcellular location">
    <subcellularLocation>
        <location evidence="1">Peroxisome</location>
    </subcellularLocation>
</comment>
<dbReference type="NCBIfam" id="TIGR01930">
    <property type="entry name" value="AcCoA-C-Actrans"/>
    <property type="match status" value="1"/>
</dbReference>
<dbReference type="GO" id="GO:0005777">
    <property type="term" value="C:peroxisome"/>
    <property type="evidence" value="ECO:0007669"/>
    <property type="project" value="UniProtKB-SubCell"/>
</dbReference>
<accession>A0A427Y111</accession>
<dbReference type="GeneID" id="39590787"/>
<keyword evidence="7" id="KW-0443">Lipid metabolism</keyword>
<dbReference type="InterPro" id="IPR050215">
    <property type="entry name" value="Thiolase-like_sf_Thiolase"/>
</dbReference>
<dbReference type="InterPro" id="IPR020616">
    <property type="entry name" value="Thiolase_N"/>
</dbReference>
<sequence>MSNAIQSITSALPSLGKARLLINSADDVVIVAAVRSPLTRAKKGGLKDTLQDDLLKAVFQEVVKRGKVDPSLIGDVVVGNVLPPGGGATVSRMAQLAAGIPHSVPLVTLNRQCSSGLQAVNNIANAIKAGDIDIGIGAGVESMTSNYGGGVMPAAFSDDVLSNKEAADCLIPMGITSENVAKQYGISRDEQDDFAAASYAKAVAAQKAGLFKDETVPMKVKWIDPKTEETKEIIVDSDDGIRPTSREQLGKLRPAFAKDGSTHAGNASQVTDGAAAVLLARRSTAQKLGLPILGKYVAFAAVGVPPNVMGIGPAFAIPAVLAKAGITKDDVDFWEINEAFASQAVMSIKTVGIPFENVNLNGGAIAFGHPLGATGARQIATALSIAKQTGKKVFVTSMCIGTVQHTEYEPTLDVSWSNVGLGVRIALAPPSGG</sequence>
<dbReference type="GO" id="GO:0003988">
    <property type="term" value="F:acetyl-CoA C-acyltransferase activity"/>
    <property type="evidence" value="ECO:0007669"/>
    <property type="project" value="UniProtKB-EC"/>
</dbReference>
<comment type="caution">
    <text evidence="15">The sequence shown here is derived from an EMBL/GenBank/DDBJ whole genome shotgun (WGS) entry which is preliminary data.</text>
</comment>
<comment type="pathway">
    <text evidence="2">Lipid metabolism; fatty acid metabolism.</text>
</comment>
<dbReference type="RefSeq" id="XP_028478168.1">
    <property type="nucleotide sequence ID" value="XM_028621716.1"/>
</dbReference>
<keyword evidence="6" id="KW-0809">Transit peptide</keyword>
<feature type="active site" description="Acyl-thioester intermediate" evidence="11">
    <location>
        <position position="113"/>
    </location>
</feature>
<feature type="active site" description="Proton acceptor" evidence="11">
    <location>
        <position position="369"/>
    </location>
</feature>
<dbReference type="InterPro" id="IPR020613">
    <property type="entry name" value="Thiolase_CS"/>
</dbReference>
<evidence type="ECO:0000256" key="1">
    <source>
        <dbReference type="ARBA" id="ARBA00004275"/>
    </source>
</evidence>
<reference evidence="15 16" key="1">
    <citation type="submission" date="2018-11" db="EMBL/GenBank/DDBJ databases">
        <title>Genome sequence of Apiotrichum porosum DSM 27194.</title>
        <authorList>
            <person name="Aliyu H."/>
            <person name="Gorte O."/>
            <person name="Ochsenreither K."/>
        </authorList>
    </citation>
    <scope>NUCLEOTIDE SEQUENCE [LARGE SCALE GENOMIC DNA]</scope>
    <source>
        <strain evidence="15 16">DSM 27194</strain>
    </source>
</reference>
<evidence type="ECO:0000256" key="10">
    <source>
        <dbReference type="ARBA" id="ARBA00047605"/>
    </source>
</evidence>
<evidence type="ECO:0000256" key="12">
    <source>
        <dbReference type="RuleBase" id="RU003557"/>
    </source>
</evidence>
<evidence type="ECO:0000259" key="13">
    <source>
        <dbReference type="Pfam" id="PF00108"/>
    </source>
</evidence>
<evidence type="ECO:0000256" key="6">
    <source>
        <dbReference type="ARBA" id="ARBA00022946"/>
    </source>
</evidence>
<feature type="domain" description="Thiolase N-terminal" evidence="13">
    <location>
        <begin position="28"/>
        <end position="282"/>
    </location>
</feature>
<dbReference type="InterPro" id="IPR002155">
    <property type="entry name" value="Thiolase"/>
</dbReference>
<feature type="active site" description="Proton acceptor" evidence="11">
    <location>
        <position position="399"/>
    </location>
</feature>
<keyword evidence="8" id="KW-0576">Peroxisome</keyword>
<dbReference type="Gene3D" id="3.40.47.10">
    <property type="match status" value="2"/>
</dbReference>
<dbReference type="Proteomes" id="UP000279236">
    <property type="component" value="Unassembled WGS sequence"/>
</dbReference>
<dbReference type="AlphaFoldDB" id="A0A427Y111"/>
<evidence type="ECO:0000256" key="9">
    <source>
        <dbReference type="ARBA" id="ARBA00023315"/>
    </source>
</evidence>
<keyword evidence="5" id="KW-0276">Fatty acid metabolism</keyword>